<organism evidence="1 2">
    <name type="scientific">Rhododendron molle</name>
    <name type="common">Chinese azalea</name>
    <name type="synonym">Azalea mollis</name>
    <dbReference type="NCBI Taxonomy" id="49168"/>
    <lineage>
        <taxon>Eukaryota</taxon>
        <taxon>Viridiplantae</taxon>
        <taxon>Streptophyta</taxon>
        <taxon>Embryophyta</taxon>
        <taxon>Tracheophyta</taxon>
        <taxon>Spermatophyta</taxon>
        <taxon>Magnoliopsida</taxon>
        <taxon>eudicotyledons</taxon>
        <taxon>Gunneridae</taxon>
        <taxon>Pentapetalae</taxon>
        <taxon>asterids</taxon>
        <taxon>Ericales</taxon>
        <taxon>Ericaceae</taxon>
        <taxon>Ericoideae</taxon>
        <taxon>Rhodoreae</taxon>
        <taxon>Rhododendron</taxon>
    </lineage>
</organism>
<evidence type="ECO:0000313" key="1">
    <source>
        <dbReference type="EMBL" id="KAI8548109.1"/>
    </source>
</evidence>
<dbReference type="Proteomes" id="UP001062846">
    <property type="component" value="Chromosome 7"/>
</dbReference>
<accession>A0ACC0N5K1</accession>
<protein>
    <submittedName>
        <fullName evidence="1">Uncharacterized protein</fullName>
    </submittedName>
</protein>
<name>A0ACC0N5K1_RHOML</name>
<sequence length="128" mass="14592">MAEIEQRIEARLTERFTTQFEQLQSQMFGYMESSGSEARQYGRELYLQTSRIPKCDVGEGLFITSDPDIQIDGERLGEGYCKLYVGKAIMPHVLLGRPRPGVETVGDALGRYVAWNLCDVIDKEMDDY</sequence>
<dbReference type="EMBL" id="CM046394">
    <property type="protein sequence ID" value="KAI8548109.1"/>
    <property type="molecule type" value="Genomic_DNA"/>
</dbReference>
<comment type="caution">
    <text evidence="1">The sequence shown here is derived from an EMBL/GenBank/DDBJ whole genome shotgun (WGS) entry which is preliminary data.</text>
</comment>
<evidence type="ECO:0000313" key="2">
    <source>
        <dbReference type="Proteomes" id="UP001062846"/>
    </source>
</evidence>
<keyword evidence="2" id="KW-1185">Reference proteome</keyword>
<reference evidence="1" key="1">
    <citation type="submission" date="2022-02" db="EMBL/GenBank/DDBJ databases">
        <title>Plant Genome Project.</title>
        <authorList>
            <person name="Zhang R.-G."/>
        </authorList>
    </citation>
    <scope>NUCLEOTIDE SEQUENCE</scope>
    <source>
        <strain evidence="1">AT1</strain>
    </source>
</reference>
<proteinExistence type="predicted"/>
<gene>
    <name evidence="1" type="ORF">RHMOL_Rhmol07G0246900</name>
</gene>